<evidence type="ECO:0000313" key="5">
    <source>
        <dbReference type="EMBL" id="RSN68761.1"/>
    </source>
</evidence>
<dbReference type="AlphaFoldDB" id="A0A429G4J6"/>
<dbReference type="Gene3D" id="3.90.550.10">
    <property type="entry name" value="Spore Coat Polysaccharide Biosynthesis Protein SpsA, Chain A"/>
    <property type="match status" value="1"/>
</dbReference>
<evidence type="ECO:0000259" key="4">
    <source>
        <dbReference type="Pfam" id="PF00535"/>
    </source>
</evidence>
<feature type="transmembrane region" description="Helical" evidence="3">
    <location>
        <begin position="85"/>
        <end position="111"/>
    </location>
</feature>
<keyword evidence="3" id="KW-1133">Transmembrane helix</keyword>
<dbReference type="InterPro" id="IPR029044">
    <property type="entry name" value="Nucleotide-diphossugar_trans"/>
</dbReference>
<gene>
    <name evidence="5" type="ORF">D9Q81_05430</name>
</gene>
<dbReference type="SUPFAM" id="SSF53448">
    <property type="entry name" value="Nucleotide-diphospho-sugar transferases"/>
    <property type="match status" value="1"/>
</dbReference>
<evidence type="ECO:0000313" key="6">
    <source>
        <dbReference type="Proteomes" id="UP000278149"/>
    </source>
</evidence>
<reference evidence="5 6" key="1">
    <citation type="submission" date="2018-10" db="EMBL/GenBank/DDBJ databases">
        <title>Co-occurring genomic capacity for anaerobic methane metabolism and dissimilatory sulfite reduction discovered in the Korarchaeota.</title>
        <authorList>
            <person name="Mckay L.J."/>
            <person name="Dlakic M."/>
            <person name="Fields M.W."/>
            <person name="Delmont T.O."/>
            <person name="Eren A.M."/>
            <person name="Jay Z.J."/>
            <person name="Klingelsmith K.B."/>
            <person name="Rusch D.B."/>
            <person name="Inskeep W.P."/>
        </authorList>
    </citation>
    <scope>NUCLEOTIDE SEQUENCE [LARGE SCALE GENOMIC DNA]</scope>
    <source>
        <strain evidence="5 6">WS</strain>
    </source>
</reference>
<dbReference type="PANTHER" id="PTHR43630">
    <property type="entry name" value="POLY-BETA-1,6-N-ACETYL-D-GLUCOSAMINE SYNTHASE"/>
    <property type="match status" value="1"/>
</dbReference>
<comment type="caution">
    <text evidence="5">The sequence shown here is derived from an EMBL/GenBank/DDBJ whole genome shotgun (WGS) entry which is preliminary data.</text>
</comment>
<dbReference type="CDD" id="cd06423">
    <property type="entry name" value="CESA_like"/>
    <property type="match status" value="1"/>
</dbReference>
<feature type="transmembrane region" description="Helical" evidence="3">
    <location>
        <begin position="28"/>
        <end position="47"/>
    </location>
</feature>
<organism evidence="5 6">
    <name type="scientific">Candidatus Korarchaeum cryptofilum</name>
    <dbReference type="NCBI Taxonomy" id="498846"/>
    <lineage>
        <taxon>Archaea</taxon>
        <taxon>Thermoproteota</taxon>
        <taxon>Candidatus Korarchaeia</taxon>
        <taxon>Candidatus Korarchaeales</taxon>
        <taxon>Candidatus Korarchaeaceae</taxon>
        <taxon>Candidatus Korarchaeum</taxon>
    </lineage>
</organism>
<feature type="transmembrane region" description="Helical" evidence="3">
    <location>
        <begin position="404"/>
        <end position="425"/>
    </location>
</feature>
<feature type="transmembrane region" description="Helical" evidence="3">
    <location>
        <begin position="371"/>
        <end position="397"/>
    </location>
</feature>
<feature type="domain" description="Glycosyltransferase 2-like" evidence="4">
    <location>
        <begin position="130"/>
        <end position="293"/>
    </location>
</feature>
<keyword evidence="2 5" id="KW-0808">Transferase</keyword>
<sequence length="489" mass="55220">MRRIYLTLFLIFLNISVMPFFIGGTHTFLAYAFALIFAIYFSAQAFISMDSKLLGGAALFSLLIIVPISLALVASLESLSTFETILYGIISFGFTSISWHYLLLVPLAAYYKRMEEIEARKPLLYRPLVSVIIPARNEEKVIGSTIRSVLESDYEPKEVVVVDDGSTDRTFEIASIYQGPKVKVLRRELGGRGKARALNFGLRFARGEVIVLMDADTIISRDAIKELVRKLQDPRVSAVAGNVMVRNKVNLLTKLQAIEYIATFHLFRKGLSVLGAVPIISGALGAFRRNVLESSGLYDADTLTEDFDVTLKALKSGKIVQASSYALAFTEAPEKLKSLYRQRLRWYRGAYEVLIKHRDAFSLSGLTMLDFSLILMNNLIIPLIDFLSIISIIIAILRGLIWPLIIQIILFSTLQILINLFILQLAEERDISLIFLPLFAIGYKQFHEILMLKCFFDVIIARMRGKSFSWTFIERRGLEEPKLRAGPQF</sequence>
<dbReference type="GO" id="GO:0016757">
    <property type="term" value="F:glycosyltransferase activity"/>
    <property type="evidence" value="ECO:0007669"/>
    <property type="project" value="UniProtKB-KW"/>
</dbReference>
<keyword evidence="3" id="KW-0812">Transmembrane</keyword>
<evidence type="ECO:0000256" key="3">
    <source>
        <dbReference type="SAM" id="Phobius"/>
    </source>
</evidence>
<accession>A0A429G4J6</accession>
<evidence type="ECO:0000256" key="2">
    <source>
        <dbReference type="ARBA" id="ARBA00022679"/>
    </source>
</evidence>
<dbReference type="EMBL" id="RCOR01000025">
    <property type="protein sequence ID" value="RSN68761.1"/>
    <property type="molecule type" value="Genomic_DNA"/>
</dbReference>
<protein>
    <submittedName>
        <fullName evidence="5">Glycosyltransferase family 2 protein</fullName>
    </submittedName>
</protein>
<dbReference type="Pfam" id="PF00535">
    <property type="entry name" value="Glycos_transf_2"/>
    <property type="match status" value="1"/>
</dbReference>
<evidence type="ECO:0000256" key="1">
    <source>
        <dbReference type="ARBA" id="ARBA00022676"/>
    </source>
</evidence>
<name>A0A429G4J6_9CREN</name>
<keyword evidence="1" id="KW-0328">Glycosyltransferase</keyword>
<proteinExistence type="predicted"/>
<feature type="transmembrane region" description="Helical" evidence="3">
    <location>
        <begin position="54"/>
        <end position="73"/>
    </location>
</feature>
<dbReference type="InterPro" id="IPR001173">
    <property type="entry name" value="Glyco_trans_2-like"/>
</dbReference>
<keyword evidence="3" id="KW-0472">Membrane</keyword>
<dbReference type="PANTHER" id="PTHR43630:SF1">
    <property type="entry name" value="POLY-BETA-1,6-N-ACETYL-D-GLUCOSAMINE SYNTHASE"/>
    <property type="match status" value="1"/>
</dbReference>
<dbReference type="Proteomes" id="UP000278149">
    <property type="component" value="Unassembled WGS sequence"/>
</dbReference>
<feature type="transmembrane region" description="Helical" evidence="3">
    <location>
        <begin position="5"/>
        <end position="22"/>
    </location>
</feature>
<dbReference type="RefSeq" id="WP_125741838.1">
    <property type="nucleotide sequence ID" value="NZ_RCOR01000025.1"/>
</dbReference>